<dbReference type="PANTHER" id="PTHR48062">
    <property type="entry name" value="RECEPTOR-LIKE PROTEIN 14"/>
    <property type="match status" value="1"/>
</dbReference>
<evidence type="ECO:0000256" key="11">
    <source>
        <dbReference type="SAM" id="Phobius"/>
    </source>
</evidence>
<evidence type="ECO:0000256" key="6">
    <source>
        <dbReference type="ARBA" id="ARBA00022729"/>
    </source>
</evidence>
<evidence type="ECO:0000259" key="13">
    <source>
        <dbReference type="Pfam" id="PF08263"/>
    </source>
</evidence>
<dbReference type="FunFam" id="3.80.10.10:FF:000095">
    <property type="entry name" value="LRR receptor-like serine/threonine-protein kinase GSO1"/>
    <property type="match status" value="1"/>
</dbReference>
<evidence type="ECO:0000313" key="14">
    <source>
        <dbReference type="EMBL" id="KQK19323.1"/>
    </source>
</evidence>
<feature type="transmembrane region" description="Helical" evidence="11">
    <location>
        <begin position="656"/>
        <end position="679"/>
    </location>
</feature>
<feature type="domain" description="Leucine-rich repeat-containing N-terminal plant-type" evidence="13">
    <location>
        <begin position="34"/>
        <end position="72"/>
    </location>
</feature>
<evidence type="ECO:0000256" key="1">
    <source>
        <dbReference type="ARBA" id="ARBA00004251"/>
    </source>
</evidence>
<proteinExistence type="inferred from homology"/>
<comment type="similarity">
    <text evidence="2">Belongs to the RLP family.</text>
</comment>
<evidence type="ECO:0000256" key="12">
    <source>
        <dbReference type="SAM" id="SignalP"/>
    </source>
</evidence>
<keyword evidence="8 11" id="KW-1133">Transmembrane helix</keyword>
<name>A0A0Q3JNJ5_BRADI</name>
<dbReference type="PANTHER" id="PTHR48062:SF52">
    <property type="entry name" value="RECEPTOR-LIKE PROTEIN 8-RELATED"/>
    <property type="match status" value="1"/>
</dbReference>
<keyword evidence="7" id="KW-0677">Repeat</keyword>
<comment type="subcellular location">
    <subcellularLocation>
        <location evidence="1">Cell membrane</location>
        <topology evidence="1">Single-pass type I membrane protein</topology>
    </subcellularLocation>
</comment>
<dbReference type="OrthoDB" id="4691307at2759"/>
<keyword evidence="16" id="KW-1185">Reference proteome</keyword>
<evidence type="ECO:0000256" key="2">
    <source>
        <dbReference type="ARBA" id="ARBA00009592"/>
    </source>
</evidence>
<evidence type="ECO:0000256" key="10">
    <source>
        <dbReference type="ARBA" id="ARBA00023180"/>
    </source>
</evidence>
<evidence type="ECO:0000313" key="15">
    <source>
        <dbReference type="EnsemblPlants" id="KQK19323"/>
    </source>
</evidence>
<dbReference type="SUPFAM" id="SSF52047">
    <property type="entry name" value="RNI-like"/>
    <property type="match status" value="1"/>
</dbReference>
<dbReference type="InterPro" id="IPR003591">
    <property type="entry name" value="Leu-rich_rpt_typical-subtyp"/>
</dbReference>
<dbReference type="SUPFAM" id="SSF52058">
    <property type="entry name" value="L domain-like"/>
    <property type="match status" value="1"/>
</dbReference>
<keyword evidence="9 11" id="KW-0472">Membrane</keyword>
<dbReference type="SMART" id="SM00369">
    <property type="entry name" value="LRR_TYP"/>
    <property type="match status" value="6"/>
</dbReference>
<reference evidence="14 15" key="1">
    <citation type="journal article" date="2010" name="Nature">
        <title>Genome sequencing and analysis of the model grass Brachypodium distachyon.</title>
        <authorList>
            <consortium name="International Brachypodium Initiative"/>
        </authorList>
    </citation>
    <scope>NUCLEOTIDE SEQUENCE [LARGE SCALE GENOMIC DNA]</scope>
    <source>
        <strain evidence="14 15">Bd21</strain>
    </source>
</reference>
<dbReference type="InterPro" id="IPR032675">
    <property type="entry name" value="LRR_dom_sf"/>
</dbReference>
<dbReference type="Proteomes" id="UP000008810">
    <property type="component" value="Chromosome 1"/>
</dbReference>
<dbReference type="EnsemblPlants" id="KQK19323">
    <property type="protein sequence ID" value="KQK19323"/>
    <property type="gene ID" value="BRADI_1g47618v3"/>
</dbReference>
<evidence type="ECO:0000256" key="7">
    <source>
        <dbReference type="ARBA" id="ARBA00022737"/>
    </source>
</evidence>
<evidence type="ECO:0000313" key="16">
    <source>
        <dbReference type="Proteomes" id="UP000008810"/>
    </source>
</evidence>
<accession>A0A0Q3JNJ5</accession>
<evidence type="ECO:0000256" key="3">
    <source>
        <dbReference type="ARBA" id="ARBA00022475"/>
    </source>
</evidence>
<keyword evidence="6 12" id="KW-0732">Signal</keyword>
<dbReference type="Pfam" id="PF13855">
    <property type="entry name" value="LRR_8"/>
    <property type="match status" value="4"/>
</dbReference>
<dbReference type="EMBL" id="CM000880">
    <property type="protein sequence ID" value="KQK19323.1"/>
    <property type="molecule type" value="Genomic_DNA"/>
</dbReference>
<gene>
    <name evidence="14" type="ORF">BRADI_1g47618v3</name>
</gene>
<dbReference type="Gramene" id="KQK19323">
    <property type="protein sequence ID" value="KQK19323"/>
    <property type="gene ID" value="BRADI_1g47618v3"/>
</dbReference>
<keyword evidence="4" id="KW-0433">Leucine-rich repeat</keyword>
<evidence type="ECO:0000256" key="8">
    <source>
        <dbReference type="ARBA" id="ARBA00022989"/>
    </source>
</evidence>
<evidence type="ECO:0000256" key="9">
    <source>
        <dbReference type="ARBA" id="ARBA00023136"/>
    </source>
</evidence>
<protein>
    <recommendedName>
        <fullName evidence="13">Leucine-rich repeat-containing N-terminal plant-type domain-containing protein</fullName>
    </recommendedName>
</protein>
<evidence type="ECO:0000256" key="5">
    <source>
        <dbReference type="ARBA" id="ARBA00022692"/>
    </source>
</evidence>
<dbReference type="AlphaFoldDB" id="A0A0Q3JNJ5"/>
<dbReference type="FunFam" id="3.80.10.10:FF:000213">
    <property type="entry name" value="Tyrosine-sulfated glycopeptide receptor 1"/>
    <property type="match status" value="1"/>
</dbReference>
<dbReference type="InterPro" id="IPR001611">
    <property type="entry name" value="Leu-rich_rpt"/>
</dbReference>
<dbReference type="InterPro" id="IPR051502">
    <property type="entry name" value="RLP_Defense_Trigger"/>
</dbReference>
<evidence type="ECO:0000256" key="4">
    <source>
        <dbReference type="ARBA" id="ARBA00022614"/>
    </source>
</evidence>
<dbReference type="InParanoid" id="A0A0Q3JNJ5"/>
<keyword evidence="5 11" id="KW-0812">Transmembrane</keyword>
<dbReference type="STRING" id="15368.A0A0Q3JNJ5"/>
<reference evidence="15" key="3">
    <citation type="submission" date="2018-08" db="UniProtKB">
        <authorList>
            <consortium name="EnsemblPlants"/>
        </authorList>
    </citation>
    <scope>IDENTIFICATION</scope>
    <source>
        <strain evidence="15">cv. Bd21</strain>
    </source>
</reference>
<reference evidence="14" key="2">
    <citation type="submission" date="2017-06" db="EMBL/GenBank/DDBJ databases">
        <title>WGS assembly of Brachypodium distachyon.</title>
        <authorList>
            <consortium name="The International Brachypodium Initiative"/>
            <person name="Lucas S."/>
            <person name="Harmon-Smith M."/>
            <person name="Lail K."/>
            <person name="Tice H."/>
            <person name="Grimwood J."/>
            <person name="Bruce D."/>
            <person name="Barry K."/>
            <person name="Shu S."/>
            <person name="Lindquist E."/>
            <person name="Wang M."/>
            <person name="Pitluck S."/>
            <person name="Vogel J.P."/>
            <person name="Garvin D.F."/>
            <person name="Mockler T.C."/>
            <person name="Schmutz J."/>
            <person name="Rokhsar D."/>
            <person name="Bevan M.W."/>
        </authorList>
    </citation>
    <scope>NUCLEOTIDE SEQUENCE</scope>
    <source>
        <strain evidence="14">Bd21</strain>
    </source>
</reference>
<dbReference type="InterPro" id="IPR013210">
    <property type="entry name" value="LRR_N_plant-typ"/>
</dbReference>
<keyword evidence="3" id="KW-1003">Cell membrane</keyword>
<organism evidence="14">
    <name type="scientific">Brachypodium distachyon</name>
    <name type="common">Purple false brome</name>
    <name type="synonym">Trachynia distachya</name>
    <dbReference type="NCBI Taxonomy" id="15368"/>
    <lineage>
        <taxon>Eukaryota</taxon>
        <taxon>Viridiplantae</taxon>
        <taxon>Streptophyta</taxon>
        <taxon>Embryophyta</taxon>
        <taxon>Tracheophyta</taxon>
        <taxon>Spermatophyta</taxon>
        <taxon>Magnoliopsida</taxon>
        <taxon>Liliopsida</taxon>
        <taxon>Poales</taxon>
        <taxon>Poaceae</taxon>
        <taxon>BOP clade</taxon>
        <taxon>Pooideae</taxon>
        <taxon>Stipodae</taxon>
        <taxon>Brachypodieae</taxon>
        <taxon>Brachypodium</taxon>
    </lineage>
</organism>
<sequence length="696" mass="77706">MLRPCTPLLKLGLLCLLIICSEPFLPRCAACTRDDRTALLDIRVYFFHQDADSNQPDWSSRDCCRWDGVTCNSRTGRVTGLDLGNFPPYTPSLLNATLFLPLQELRNLSLRGNLVKGCIPGADVCNMASLQELHLCNNFLSGELPRCMQNLTSLKILDLSNNHLKVKFPSVIFSSLTSLVKLSLSNNDLEGLMFPTSSGNNFQMGMENQAAVLSARLQVLVLRNCNLNGNSSVIRSLLLHQHALYFVDISNNNQTGSFPSWLIENNVNLSYLLLRGNSFSGPLLLPSKAHINLAVLDASCNSLHKLPTEINITFPNLQFLNLSANSFQGVFPSALSYMALESLDLSCNNFSDNIGATLVTNVAYIHLSENQFNGTFPFPLSLKTSIYSMDLRGNQFSGTLPSRMFKAFPVLKVLLLERNKFEGMIPNDICHLKYLRLLDLSHNKLSGQLPSCLSNMGLDADLFDFDYQNSNCSGAQFEFERGSYVEIPYIFEAEPDQEEFMTKSRQDNYKGKILNYMSGLDFSSNQLIGSIPQSIGDMKWLRALNFSDNYLDGSIPKSFSNLSYLESLDLSYNKLTGKIPPELVALFSLEVFSVAYNNLSGPTPGTKGQFSTFDPSSYEGNPYLCGPPLSKSCTMVPSIPQPEEHGEEDDDKVGDIVLFGCSALFYVVGFWTSLSMLYFKTSWRWSWFSAVDRFVW</sequence>
<keyword evidence="10" id="KW-0325">Glycoprotein</keyword>
<dbReference type="PRINTS" id="PR00019">
    <property type="entry name" value="LEURICHRPT"/>
</dbReference>
<dbReference type="PROSITE" id="PS51450">
    <property type="entry name" value="LRR"/>
    <property type="match status" value="1"/>
</dbReference>
<feature type="signal peptide" evidence="12">
    <location>
        <begin position="1"/>
        <end position="23"/>
    </location>
</feature>
<dbReference type="GO" id="GO:0005886">
    <property type="term" value="C:plasma membrane"/>
    <property type="evidence" value="ECO:0007669"/>
    <property type="project" value="UniProtKB-SubCell"/>
</dbReference>
<dbReference type="Gene3D" id="3.80.10.10">
    <property type="entry name" value="Ribonuclease Inhibitor"/>
    <property type="match status" value="2"/>
</dbReference>
<feature type="chain" id="PRO_5033238129" description="Leucine-rich repeat-containing N-terminal plant-type domain-containing protein" evidence="12">
    <location>
        <begin position="24"/>
        <end position="696"/>
    </location>
</feature>
<dbReference type="Pfam" id="PF08263">
    <property type="entry name" value="LRRNT_2"/>
    <property type="match status" value="1"/>
</dbReference>